<evidence type="ECO:0000259" key="2">
    <source>
        <dbReference type="Pfam" id="PF21135"/>
    </source>
</evidence>
<dbReference type="Pfam" id="PF03447">
    <property type="entry name" value="NAD_binding_3"/>
    <property type="match status" value="1"/>
</dbReference>
<accession>A0ABR4WF04</accession>
<dbReference type="PANTHER" id="PTHR37850:SF1">
    <property type="entry name" value="SAF DOMAIN PROTEIN"/>
    <property type="match status" value="1"/>
</dbReference>
<dbReference type="Gene3D" id="3.40.50.720">
    <property type="entry name" value="NAD(P)-binding Rossmann-like Domain"/>
    <property type="match status" value="1"/>
</dbReference>
<gene>
    <name evidence="3" type="ORF">T9A_01147</name>
</gene>
<feature type="domain" description="Oxidoreductase DRL-like catalytic" evidence="2">
    <location>
        <begin position="112"/>
        <end position="272"/>
    </location>
</feature>
<organism evidence="3 4">
    <name type="scientific">Alcanivorax jadensis T9</name>
    <dbReference type="NCBI Taxonomy" id="1177181"/>
    <lineage>
        <taxon>Bacteria</taxon>
        <taxon>Pseudomonadati</taxon>
        <taxon>Pseudomonadota</taxon>
        <taxon>Gammaproteobacteria</taxon>
        <taxon>Oceanospirillales</taxon>
        <taxon>Alcanivoracaceae</taxon>
        <taxon>Alcanivorax</taxon>
    </lineage>
</organism>
<evidence type="ECO:0000313" key="4">
    <source>
        <dbReference type="Proteomes" id="UP000029443"/>
    </source>
</evidence>
<feature type="domain" description="Aspartate/homoserine dehydrogenase NAD-binding" evidence="1">
    <location>
        <begin position="8"/>
        <end position="91"/>
    </location>
</feature>
<name>A0ABR4WF04_9GAMM</name>
<protein>
    <submittedName>
        <fullName evidence="3">Oxidoreductase domain-containing protein</fullName>
    </submittedName>
</protein>
<dbReference type="InterPro" id="IPR048423">
    <property type="entry name" value="DRL_cat"/>
</dbReference>
<dbReference type="Proteomes" id="UP000029443">
    <property type="component" value="Unassembled WGS sequence"/>
</dbReference>
<dbReference type="PANTHER" id="PTHR37850">
    <property type="entry name" value="STRU PROTEIN"/>
    <property type="match status" value="1"/>
</dbReference>
<dbReference type="InterPro" id="IPR036291">
    <property type="entry name" value="NAD(P)-bd_dom_sf"/>
</dbReference>
<dbReference type="EMBL" id="ARXU01000003">
    <property type="protein sequence ID" value="KGD61938.1"/>
    <property type="molecule type" value="Genomic_DNA"/>
</dbReference>
<comment type="caution">
    <text evidence="3">The sequence shown here is derived from an EMBL/GenBank/DDBJ whole genome shotgun (WGS) entry which is preliminary data.</text>
</comment>
<dbReference type="InterPro" id="IPR005106">
    <property type="entry name" value="Asp/hSer_DH_NAD-bd"/>
</dbReference>
<keyword evidence="4" id="KW-1185">Reference proteome</keyword>
<evidence type="ECO:0000259" key="1">
    <source>
        <dbReference type="Pfam" id="PF03447"/>
    </source>
</evidence>
<sequence>MSFIAICGTGFIGVGLALALERHPRLKVSQVYTRRPVREVEHPFPEVLTNDREKLLSGCDLLVECSGDVLLASEIVAAAHQRGIPVVTMNSEFHVTVGSAFVDTGYLTEAEGDQPGSLAALNEKVTAMGFRPVVFGNIKGFLNTKPSREDMVFWSEKQGISLPQVTAFTDGTKIQIEQALVANGLGANLLRSGMMGPDSPDLEAAAKQLAEMAEEHEAGPVSDYVLNAGGPAGVFVVARHDAEQQRFLKYLKLGEGPYYFLLQPFHLCHLEMVGTIEAVLNGRQPLLNNGRKPSVGVCAIAKADMESGDIVTRALGSFVFRGETLPFEQHRDFVPIGLLQDCQLIDTIREGDRVRWDHVTVPDSLALRLFNTLLEE</sequence>
<proteinExistence type="predicted"/>
<dbReference type="RefSeq" id="WP_035245941.1">
    <property type="nucleotide sequence ID" value="NZ_ARXU01000003.1"/>
</dbReference>
<reference evidence="3 4" key="1">
    <citation type="submission" date="2012-09" db="EMBL/GenBank/DDBJ databases">
        <title>Genome Sequence of alkane-degrading Bacterium Alcanivorax jadensis T9.</title>
        <authorList>
            <person name="Lai Q."/>
            <person name="Shao Z."/>
        </authorList>
    </citation>
    <scope>NUCLEOTIDE SEQUENCE [LARGE SCALE GENOMIC DNA]</scope>
    <source>
        <strain evidence="3 4">T9</strain>
    </source>
</reference>
<dbReference type="SUPFAM" id="SSF51735">
    <property type="entry name" value="NAD(P)-binding Rossmann-fold domains"/>
    <property type="match status" value="1"/>
</dbReference>
<dbReference type="Pfam" id="PF21135">
    <property type="entry name" value="DRL_cat"/>
    <property type="match status" value="1"/>
</dbReference>
<evidence type="ECO:0000313" key="3">
    <source>
        <dbReference type="EMBL" id="KGD61938.1"/>
    </source>
</evidence>